<evidence type="ECO:0000256" key="10">
    <source>
        <dbReference type="SAM" id="MobiDB-lite"/>
    </source>
</evidence>
<protein>
    <recommendedName>
        <fullName evidence="12">CFEM domain-containing protein</fullName>
    </recommendedName>
</protein>
<name>A0AAJ0CF57_9HYPO</name>
<gene>
    <name evidence="13" type="ORF">QQS21_011794</name>
</gene>
<keyword evidence="8" id="KW-0449">Lipoprotein</keyword>
<comment type="similarity">
    <text evidence="3">Belongs to the RBT5 family.</text>
</comment>
<comment type="caution">
    <text evidence="9">Lacks conserved residue(s) required for the propagation of feature annotation.</text>
</comment>
<feature type="domain" description="CFEM" evidence="12">
    <location>
        <begin position="187"/>
        <end position="301"/>
    </location>
</feature>
<evidence type="ECO:0000256" key="4">
    <source>
        <dbReference type="ARBA" id="ARBA00022525"/>
    </source>
</evidence>
<feature type="region of interest" description="Disordered" evidence="10">
    <location>
        <begin position="101"/>
        <end position="194"/>
    </location>
</feature>
<feature type="signal peptide" evidence="11">
    <location>
        <begin position="1"/>
        <end position="17"/>
    </location>
</feature>
<feature type="compositionally biased region" description="Low complexity" evidence="10">
    <location>
        <begin position="140"/>
        <end position="177"/>
    </location>
</feature>
<dbReference type="PROSITE" id="PS52012">
    <property type="entry name" value="CFEM"/>
    <property type="match status" value="2"/>
</dbReference>
<evidence type="ECO:0000313" key="14">
    <source>
        <dbReference type="Proteomes" id="UP001251528"/>
    </source>
</evidence>
<proteinExistence type="inferred from homology"/>
<evidence type="ECO:0000256" key="6">
    <source>
        <dbReference type="ARBA" id="ARBA00022729"/>
    </source>
</evidence>
<evidence type="ECO:0000256" key="2">
    <source>
        <dbReference type="ARBA" id="ARBA00004613"/>
    </source>
</evidence>
<comment type="subcellular location">
    <subcellularLocation>
        <location evidence="1">Membrane</location>
        <topology evidence="1">Lipid-anchor</topology>
        <topology evidence="1">GPI-anchor</topology>
    </subcellularLocation>
    <subcellularLocation>
        <location evidence="2">Secreted</location>
    </subcellularLocation>
</comment>
<keyword evidence="9" id="KW-0408">Iron</keyword>
<sequence>MKTSIVLGLAALSFVVADDPCVSLTSAFPACPFACVTSAASAVGCTDRADLSCNCIPASSTSIMNLALGCAAKCDVGDLGPALAAGKALCACEATRTKEPTTTATTTKAPTTTPASVPTSTTTGTQSSMTSGTGTGTGTSTGTDTGTDTGTGTGTTTQPSQPCSGGSTGTTTASGSSSSGGGSSSGPGSGTVTSGCPPASQADCGAVASSAVPSCAQQCFTSAAPSVGCKATDFKCQCQPEAQSSLSIALLPCVQKNCPASSLQAIINGASSVCACATAPPSGGSGDCTATPTGTGTATGTATGSVTGTGSIPGSESTSPTCDHDGCGQPTGSGEPTTGGQQPTGNPTGGETTGQGQPPAPTSSQSVPTAGAATYEMSLIAGIFGVFWFAAVAL</sequence>
<evidence type="ECO:0000256" key="5">
    <source>
        <dbReference type="ARBA" id="ARBA00022622"/>
    </source>
</evidence>
<feature type="domain" description="CFEM" evidence="12">
    <location>
        <begin position="1"/>
        <end position="117"/>
    </location>
</feature>
<feature type="chain" id="PRO_5042600568" description="CFEM domain-containing protein" evidence="11">
    <location>
        <begin position="18"/>
        <end position="394"/>
    </location>
</feature>
<organism evidence="13 14">
    <name type="scientific">Conoideocrella luteorostrata</name>
    <dbReference type="NCBI Taxonomy" id="1105319"/>
    <lineage>
        <taxon>Eukaryota</taxon>
        <taxon>Fungi</taxon>
        <taxon>Dikarya</taxon>
        <taxon>Ascomycota</taxon>
        <taxon>Pezizomycotina</taxon>
        <taxon>Sordariomycetes</taxon>
        <taxon>Hypocreomycetidae</taxon>
        <taxon>Hypocreales</taxon>
        <taxon>Clavicipitaceae</taxon>
        <taxon>Conoideocrella</taxon>
    </lineage>
</organism>
<keyword evidence="5" id="KW-0325">Glycoprotein</keyword>
<evidence type="ECO:0000256" key="1">
    <source>
        <dbReference type="ARBA" id="ARBA00004589"/>
    </source>
</evidence>
<dbReference type="Proteomes" id="UP001251528">
    <property type="component" value="Unassembled WGS sequence"/>
</dbReference>
<evidence type="ECO:0000256" key="3">
    <source>
        <dbReference type="ARBA" id="ARBA00010031"/>
    </source>
</evidence>
<evidence type="ECO:0000256" key="7">
    <source>
        <dbReference type="ARBA" id="ARBA00023157"/>
    </source>
</evidence>
<evidence type="ECO:0000256" key="8">
    <source>
        <dbReference type="ARBA" id="ARBA00023288"/>
    </source>
</evidence>
<keyword evidence="9" id="KW-0479">Metal-binding</keyword>
<dbReference type="InterPro" id="IPR008427">
    <property type="entry name" value="Extracellular_membr_CFEM_dom"/>
</dbReference>
<feature type="compositionally biased region" description="Low complexity" evidence="10">
    <location>
        <begin position="101"/>
        <end position="132"/>
    </location>
</feature>
<feature type="region of interest" description="Disordered" evidence="10">
    <location>
        <begin position="296"/>
        <end position="368"/>
    </location>
</feature>
<feature type="disulfide bond" evidence="9">
    <location>
        <begin position="229"/>
        <end position="236"/>
    </location>
</feature>
<feature type="binding site" description="axial binding residue" evidence="9">
    <location>
        <position position="50"/>
    </location>
    <ligand>
        <name>heme</name>
        <dbReference type="ChEBI" id="CHEBI:30413"/>
    </ligand>
    <ligandPart>
        <name>Fe</name>
        <dbReference type="ChEBI" id="CHEBI:18248"/>
    </ligandPart>
</feature>
<feature type="binding site" description="axial binding residue" evidence="9">
    <location>
        <position position="233"/>
    </location>
    <ligand>
        <name>heme</name>
        <dbReference type="ChEBI" id="CHEBI:30413"/>
    </ligand>
    <ligandPart>
        <name>Fe</name>
        <dbReference type="ChEBI" id="CHEBI:18248"/>
    </ligandPart>
</feature>
<dbReference type="EMBL" id="JASWJB010000427">
    <property type="protein sequence ID" value="KAK2590527.1"/>
    <property type="molecule type" value="Genomic_DNA"/>
</dbReference>
<keyword evidence="4" id="KW-0964">Secreted</keyword>
<keyword evidence="6 11" id="KW-0732">Signal</keyword>
<keyword evidence="7 9" id="KW-1015">Disulfide bond</keyword>
<feature type="compositionally biased region" description="Gly residues" evidence="10">
    <location>
        <begin position="178"/>
        <end position="189"/>
    </location>
</feature>
<dbReference type="Pfam" id="PF05730">
    <property type="entry name" value="CFEM"/>
    <property type="match status" value="1"/>
</dbReference>
<feature type="compositionally biased region" description="Low complexity" evidence="10">
    <location>
        <begin position="296"/>
        <end position="310"/>
    </location>
</feature>
<accession>A0AAJ0CF57</accession>
<dbReference type="GO" id="GO:0046872">
    <property type="term" value="F:metal ion binding"/>
    <property type="evidence" value="ECO:0007669"/>
    <property type="project" value="UniProtKB-UniRule"/>
</dbReference>
<feature type="compositionally biased region" description="Polar residues" evidence="10">
    <location>
        <begin position="312"/>
        <end position="321"/>
    </location>
</feature>
<keyword evidence="5" id="KW-0472">Membrane</keyword>
<keyword evidence="5" id="KW-0336">GPI-anchor</keyword>
<dbReference type="GO" id="GO:0005576">
    <property type="term" value="C:extracellular region"/>
    <property type="evidence" value="ECO:0007669"/>
    <property type="project" value="UniProtKB-SubCell"/>
</dbReference>
<reference evidence="13" key="1">
    <citation type="submission" date="2023-06" db="EMBL/GenBank/DDBJ databases">
        <title>Conoideocrella luteorostrata (Hypocreales: Clavicipitaceae), a potential biocontrol fungus for elongate hemlock scale in United States Christmas tree production areas.</title>
        <authorList>
            <person name="Barrett H."/>
            <person name="Lovett B."/>
            <person name="Macias A.M."/>
            <person name="Stajich J.E."/>
            <person name="Kasson M.T."/>
        </authorList>
    </citation>
    <scope>NUCLEOTIDE SEQUENCE</scope>
    <source>
        <strain evidence="13">ARSEF 14590</strain>
    </source>
</reference>
<keyword evidence="9" id="KW-0349">Heme</keyword>
<evidence type="ECO:0000256" key="11">
    <source>
        <dbReference type="SAM" id="SignalP"/>
    </source>
</evidence>
<feature type="compositionally biased region" description="Low complexity" evidence="10">
    <location>
        <begin position="328"/>
        <end position="346"/>
    </location>
</feature>
<dbReference type="SMART" id="SM00747">
    <property type="entry name" value="CFEM"/>
    <property type="match status" value="2"/>
</dbReference>
<evidence type="ECO:0000256" key="9">
    <source>
        <dbReference type="PROSITE-ProRule" id="PRU01356"/>
    </source>
</evidence>
<dbReference type="GO" id="GO:0098552">
    <property type="term" value="C:side of membrane"/>
    <property type="evidence" value="ECO:0007669"/>
    <property type="project" value="UniProtKB-KW"/>
</dbReference>
<dbReference type="AlphaFoldDB" id="A0AAJ0CF57"/>
<evidence type="ECO:0000313" key="13">
    <source>
        <dbReference type="EMBL" id="KAK2590527.1"/>
    </source>
</evidence>
<evidence type="ECO:0000259" key="12">
    <source>
        <dbReference type="PROSITE" id="PS52012"/>
    </source>
</evidence>
<keyword evidence="14" id="KW-1185">Reference proteome</keyword>
<comment type="caution">
    <text evidence="13">The sequence shown here is derived from an EMBL/GenBank/DDBJ whole genome shotgun (WGS) entry which is preliminary data.</text>
</comment>